<comment type="caution">
    <text evidence="2">The sequence shown here is derived from an EMBL/GenBank/DDBJ whole genome shotgun (WGS) entry which is preliminary data.</text>
</comment>
<sequence>MVKPEKSNENTGKTEDEEKDQVWNEEFEAVQIPSVNPLEVEDWIEVGAEKNASGVEELTNEDVTPGDIVIVEGYKNLVTNKYSQIVSLICTRLGQEFKQQSTIVRLTVTPLLTASSEFRHRSRQRRRYRS</sequence>
<name>A0AAU9NVN2_9ASTR</name>
<dbReference type="Proteomes" id="UP001157418">
    <property type="component" value="Unassembled WGS sequence"/>
</dbReference>
<evidence type="ECO:0000256" key="1">
    <source>
        <dbReference type="SAM" id="MobiDB-lite"/>
    </source>
</evidence>
<dbReference type="AlphaFoldDB" id="A0AAU9NVN2"/>
<feature type="region of interest" description="Disordered" evidence="1">
    <location>
        <begin position="1"/>
        <end position="23"/>
    </location>
</feature>
<organism evidence="2 3">
    <name type="scientific">Lactuca virosa</name>
    <dbReference type="NCBI Taxonomy" id="75947"/>
    <lineage>
        <taxon>Eukaryota</taxon>
        <taxon>Viridiplantae</taxon>
        <taxon>Streptophyta</taxon>
        <taxon>Embryophyta</taxon>
        <taxon>Tracheophyta</taxon>
        <taxon>Spermatophyta</taxon>
        <taxon>Magnoliopsida</taxon>
        <taxon>eudicotyledons</taxon>
        <taxon>Gunneridae</taxon>
        <taxon>Pentapetalae</taxon>
        <taxon>asterids</taxon>
        <taxon>campanulids</taxon>
        <taxon>Asterales</taxon>
        <taxon>Asteraceae</taxon>
        <taxon>Cichorioideae</taxon>
        <taxon>Cichorieae</taxon>
        <taxon>Lactucinae</taxon>
        <taxon>Lactuca</taxon>
    </lineage>
</organism>
<keyword evidence="3" id="KW-1185">Reference proteome</keyword>
<proteinExistence type="predicted"/>
<evidence type="ECO:0000313" key="3">
    <source>
        <dbReference type="Proteomes" id="UP001157418"/>
    </source>
</evidence>
<feature type="compositionally biased region" description="Basic and acidic residues" evidence="1">
    <location>
        <begin position="1"/>
        <end position="22"/>
    </location>
</feature>
<gene>
    <name evidence="2" type="ORF">LVIROSA_LOCUS27872</name>
</gene>
<evidence type="ECO:0000313" key="2">
    <source>
        <dbReference type="EMBL" id="CAH1441838.1"/>
    </source>
</evidence>
<dbReference type="EMBL" id="CAKMRJ010005412">
    <property type="protein sequence ID" value="CAH1441838.1"/>
    <property type="molecule type" value="Genomic_DNA"/>
</dbReference>
<protein>
    <submittedName>
        <fullName evidence="2">Uncharacterized protein</fullName>
    </submittedName>
</protein>
<accession>A0AAU9NVN2</accession>
<reference evidence="2 3" key="1">
    <citation type="submission" date="2022-01" db="EMBL/GenBank/DDBJ databases">
        <authorList>
            <person name="Xiong W."/>
            <person name="Schranz E."/>
        </authorList>
    </citation>
    <scope>NUCLEOTIDE SEQUENCE [LARGE SCALE GENOMIC DNA]</scope>
</reference>